<evidence type="ECO:0000256" key="8">
    <source>
        <dbReference type="ARBA" id="ARBA00023326"/>
    </source>
</evidence>
<keyword evidence="7" id="KW-0326">Glycosidase</keyword>
<evidence type="ECO:0000256" key="9">
    <source>
        <dbReference type="SAM" id="SignalP"/>
    </source>
</evidence>
<evidence type="ECO:0000313" key="12">
    <source>
        <dbReference type="Proteomes" id="UP000799766"/>
    </source>
</evidence>
<dbReference type="OrthoDB" id="10035502at2759"/>
<keyword evidence="8" id="KW-0624">Polysaccharide degradation</keyword>
<dbReference type="InterPro" id="IPR036908">
    <property type="entry name" value="RlpA-like_sf"/>
</dbReference>
<keyword evidence="12" id="KW-1185">Reference proteome</keyword>
<dbReference type="GO" id="GO:0030245">
    <property type="term" value="P:cellulose catabolic process"/>
    <property type="evidence" value="ECO:0007669"/>
    <property type="project" value="UniProtKB-KW"/>
</dbReference>
<comment type="similarity">
    <text evidence="2">Belongs to the glycosyl hydrolase 45 (cellulase K) family.</text>
</comment>
<name>A0A6A6NM11_9PEZI</name>
<evidence type="ECO:0000259" key="10">
    <source>
        <dbReference type="Pfam" id="PF02015"/>
    </source>
</evidence>
<keyword evidence="4" id="KW-0378">Hydrolase</keyword>
<dbReference type="Gene3D" id="2.40.40.10">
    <property type="entry name" value="RlpA-like domain"/>
    <property type="match status" value="1"/>
</dbReference>
<reference evidence="11" key="1">
    <citation type="journal article" date="2020" name="Stud. Mycol.">
        <title>101 Dothideomycetes genomes: a test case for predicting lifestyles and emergence of pathogens.</title>
        <authorList>
            <person name="Haridas S."/>
            <person name="Albert R."/>
            <person name="Binder M."/>
            <person name="Bloem J."/>
            <person name="Labutti K."/>
            <person name="Salamov A."/>
            <person name="Andreopoulos B."/>
            <person name="Baker S."/>
            <person name="Barry K."/>
            <person name="Bills G."/>
            <person name="Bluhm B."/>
            <person name="Cannon C."/>
            <person name="Castanera R."/>
            <person name="Culley D."/>
            <person name="Daum C."/>
            <person name="Ezra D."/>
            <person name="Gonzalez J."/>
            <person name="Henrissat B."/>
            <person name="Kuo A."/>
            <person name="Liang C."/>
            <person name="Lipzen A."/>
            <person name="Lutzoni F."/>
            <person name="Magnuson J."/>
            <person name="Mondo S."/>
            <person name="Nolan M."/>
            <person name="Ohm R."/>
            <person name="Pangilinan J."/>
            <person name="Park H.-J."/>
            <person name="Ramirez L."/>
            <person name="Alfaro M."/>
            <person name="Sun H."/>
            <person name="Tritt A."/>
            <person name="Yoshinaga Y."/>
            <person name="Zwiers L.-H."/>
            <person name="Turgeon B."/>
            <person name="Goodwin S."/>
            <person name="Spatafora J."/>
            <person name="Crous P."/>
            <person name="Grigoriev I."/>
        </authorList>
    </citation>
    <scope>NUCLEOTIDE SEQUENCE</scope>
    <source>
        <strain evidence="11">ATCC 16933</strain>
    </source>
</reference>
<keyword evidence="6" id="KW-0119">Carbohydrate metabolism</keyword>
<comment type="catalytic activity">
    <reaction evidence="1">
        <text>Endohydrolysis of (1-&gt;4)-beta-D-glucosidic linkages in cellulose, lichenin and cereal beta-D-glucans.</text>
        <dbReference type="EC" id="3.2.1.4"/>
    </reaction>
</comment>
<feature type="chain" id="PRO_5025576718" description="cellulase" evidence="9">
    <location>
        <begin position="26"/>
        <end position="274"/>
    </location>
</feature>
<dbReference type="InterPro" id="IPR052288">
    <property type="entry name" value="GH45_Enzymes"/>
</dbReference>
<evidence type="ECO:0000256" key="2">
    <source>
        <dbReference type="ARBA" id="ARBA00007793"/>
    </source>
</evidence>
<keyword evidence="5" id="KW-0136">Cellulose degradation</keyword>
<feature type="signal peptide" evidence="9">
    <location>
        <begin position="1"/>
        <end position="25"/>
    </location>
</feature>
<proteinExistence type="inferred from homology"/>
<evidence type="ECO:0000256" key="6">
    <source>
        <dbReference type="ARBA" id="ARBA00023277"/>
    </source>
</evidence>
<dbReference type="EC" id="3.2.1.4" evidence="3"/>
<evidence type="ECO:0000256" key="3">
    <source>
        <dbReference type="ARBA" id="ARBA00012601"/>
    </source>
</evidence>
<feature type="domain" description="Glycosyl hydrolases family 45 active site" evidence="10">
    <location>
        <begin position="33"/>
        <end position="233"/>
    </location>
</feature>
<organism evidence="11 12">
    <name type="scientific">Lineolata rhizophorae</name>
    <dbReference type="NCBI Taxonomy" id="578093"/>
    <lineage>
        <taxon>Eukaryota</taxon>
        <taxon>Fungi</taxon>
        <taxon>Dikarya</taxon>
        <taxon>Ascomycota</taxon>
        <taxon>Pezizomycotina</taxon>
        <taxon>Dothideomycetes</taxon>
        <taxon>Dothideomycetes incertae sedis</taxon>
        <taxon>Lineolatales</taxon>
        <taxon>Lineolataceae</taxon>
        <taxon>Lineolata</taxon>
    </lineage>
</organism>
<evidence type="ECO:0000256" key="5">
    <source>
        <dbReference type="ARBA" id="ARBA00023001"/>
    </source>
</evidence>
<dbReference type="Proteomes" id="UP000799766">
    <property type="component" value="Unassembled WGS sequence"/>
</dbReference>
<dbReference type="EMBL" id="MU001710">
    <property type="protein sequence ID" value="KAF2452374.1"/>
    <property type="molecule type" value="Genomic_DNA"/>
</dbReference>
<keyword evidence="9" id="KW-0732">Signal</keyword>
<evidence type="ECO:0000256" key="7">
    <source>
        <dbReference type="ARBA" id="ARBA00023295"/>
    </source>
</evidence>
<evidence type="ECO:0000256" key="4">
    <source>
        <dbReference type="ARBA" id="ARBA00022801"/>
    </source>
</evidence>
<evidence type="ECO:0000313" key="11">
    <source>
        <dbReference type="EMBL" id="KAF2452374.1"/>
    </source>
</evidence>
<dbReference type="GO" id="GO:0008810">
    <property type="term" value="F:cellulase activity"/>
    <property type="evidence" value="ECO:0007669"/>
    <property type="project" value="UniProtKB-EC"/>
</dbReference>
<gene>
    <name evidence="11" type="ORF">BDY21DRAFT_172945</name>
</gene>
<sequence length="274" mass="29804">MDLIGRGNALKSLALVLAASRWATADSLSGSARTERYWDCCKPSCSWSDHGRFMGDPVESCGIDDAPLTDFTAGTGCNGGSAYSCATQSPWAVNDTFSYGFVGVYIDRRTEDHWCCSCYHLNFTEGPVAGKTMIVQAHNSAYDTDIDDNKFTIAVPGGNTSFAGACSDQYGVPESTFGVENQGVRTRDDCQNLPEPMIGGCMWRFDWYENAENPRVDFKRVSCPSELINITGCIRRDENDFNSTSSASLTRSTSHSLVASLFMGGALAIFLQLL</sequence>
<dbReference type="SUPFAM" id="SSF50685">
    <property type="entry name" value="Barwin-like endoglucanases"/>
    <property type="match status" value="1"/>
</dbReference>
<accession>A0A6A6NM11</accession>
<evidence type="ECO:0000256" key="1">
    <source>
        <dbReference type="ARBA" id="ARBA00000966"/>
    </source>
</evidence>
<dbReference type="PANTHER" id="PTHR39730:SF1">
    <property type="entry name" value="ENDOGLUCANASE 1"/>
    <property type="match status" value="1"/>
</dbReference>
<dbReference type="AlphaFoldDB" id="A0A6A6NM11"/>
<dbReference type="PANTHER" id="PTHR39730">
    <property type="entry name" value="ENDOGLUCANASE 1"/>
    <property type="match status" value="1"/>
</dbReference>
<protein>
    <recommendedName>
        <fullName evidence="3">cellulase</fullName>
        <ecNumber evidence="3">3.2.1.4</ecNumber>
    </recommendedName>
</protein>
<dbReference type="InterPro" id="IPR000334">
    <property type="entry name" value="Glyco_hydro_45"/>
</dbReference>
<dbReference type="Pfam" id="PF02015">
    <property type="entry name" value="Glyco_hydro_45"/>
    <property type="match status" value="1"/>
</dbReference>